<dbReference type="PANTHER" id="PTHR45856:SF24">
    <property type="entry name" value="FUNGAL LIPASE-LIKE DOMAIN-CONTAINING PROTEIN"/>
    <property type="match status" value="1"/>
</dbReference>
<dbReference type="SUPFAM" id="SSF53474">
    <property type="entry name" value="alpha/beta-Hydrolases"/>
    <property type="match status" value="1"/>
</dbReference>
<dbReference type="Gene3D" id="3.40.50.1820">
    <property type="entry name" value="alpha/beta hydrolase"/>
    <property type="match status" value="1"/>
</dbReference>
<reference evidence="2 3" key="1">
    <citation type="submission" date="2018-06" db="EMBL/GenBank/DDBJ databases">
        <title>Paenibacillus imtechensis sp. nov.</title>
        <authorList>
            <person name="Pinnaka A.K."/>
            <person name="Singh H."/>
            <person name="Kaur M."/>
        </authorList>
    </citation>
    <scope>NUCLEOTIDE SEQUENCE [LARGE SCALE GENOMIC DNA]</scope>
    <source>
        <strain evidence="2 3">SMB1</strain>
    </source>
</reference>
<dbReference type="AlphaFoldDB" id="A0A2W1L5Y8"/>
<evidence type="ECO:0000313" key="2">
    <source>
        <dbReference type="EMBL" id="PZD94686.1"/>
    </source>
</evidence>
<protein>
    <submittedName>
        <fullName evidence="2">Lipase family protein</fullName>
    </submittedName>
</protein>
<proteinExistence type="predicted"/>
<evidence type="ECO:0000313" key="3">
    <source>
        <dbReference type="Proteomes" id="UP000249522"/>
    </source>
</evidence>
<feature type="domain" description="Fungal lipase-type" evidence="1">
    <location>
        <begin position="70"/>
        <end position="200"/>
    </location>
</feature>
<dbReference type="Proteomes" id="UP000249522">
    <property type="component" value="Unassembled WGS sequence"/>
</dbReference>
<evidence type="ECO:0000259" key="1">
    <source>
        <dbReference type="Pfam" id="PF01764"/>
    </source>
</evidence>
<dbReference type="OrthoDB" id="5522031at2"/>
<dbReference type="InterPro" id="IPR029058">
    <property type="entry name" value="AB_hydrolase_fold"/>
</dbReference>
<sequence>MKMTDYGSWSGQTALLLAAVCGQTYVQFTNADGTFLMPDGFTLAAAIKGKTYGDLEGCFGFVLESADKVIVAFRGTITVSDWIADLDAKQVRYRPVRDGGLTHAGFTAIYMSMREQLKKSLAPLMDGRQLYVTGHSLGGALAVLAAPDIAGQTSGRPPVIYTFGAPRTGDPAFARMFNRTITHMHRVYNPRDVVPHVPPFLYTLPRSQKLYYYVHVKGGRKLSFNNGSISANHILDSYFQSLAGEEPGAVKAVCGSLPGFCPVPG</sequence>
<name>A0A2W1L5Y8_9BACL</name>
<dbReference type="Pfam" id="PF01764">
    <property type="entry name" value="Lipase_3"/>
    <property type="match status" value="1"/>
</dbReference>
<comment type="caution">
    <text evidence="2">The sequence shown here is derived from an EMBL/GenBank/DDBJ whole genome shotgun (WGS) entry which is preliminary data.</text>
</comment>
<dbReference type="PANTHER" id="PTHR45856">
    <property type="entry name" value="ALPHA/BETA-HYDROLASES SUPERFAMILY PROTEIN"/>
    <property type="match status" value="1"/>
</dbReference>
<dbReference type="CDD" id="cd00519">
    <property type="entry name" value="Lipase_3"/>
    <property type="match status" value="1"/>
</dbReference>
<dbReference type="GO" id="GO:0006629">
    <property type="term" value="P:lipid metabolic process"/>
    <property type="evidence" value="ECO:0007669"/>
    <property type="project" value="InterPro"/>
</dbReference>
<accession>A0A2W1L5Y8</accession>
<gene>
    <name evidence="2" type="ORF">DNH61_17190</name>
</gene>
<dbReference type="InterPro" id="IPR002921">
    <property type="entry name" value="Fungal_lipase-type"/>
</dbReference>
<organism evidence="2 3">
    <name type="scientific">Paenibacillus sambharensis</name>
    <dbReference type="NCBI Taxonomy" id="1803190"/>
    <lineage>
        <taxon>Bacteria</taxon>
        <taxon>Bacillati</taxon>
        <taxon>Bacillota</taxon>
        <taxon>Bacilli</taxon>
        <taxon>Bacillales</taxon>
        <taxon>Paenibacillaceae</taxon>
        <taxon>Paenibacillus</taxon>
    </lineage>
</organism>
<keyword evidence="3" id="KW-1185">Reference proteome</keyword>
<dbReference type="EMBL" id="QKRB01000051">
    <property type="protein sequence ID" value="PZD94686.1"/>
    <property type="molecule type" value="Genomic_DNA"/>
</dbReference>
<dbReference type="RefSeq" id="WP_111147907.1">
    <property type="nucleotide sequence ID" value="NZ_QKRB01000051.1"/>
</dbReference>
<dbReference type="InterPro" id="IPR051218">
    <property type="entry name" value="Sec_MonoDiacylglyc_Lipase"/>
</dbReference>